<reference evidence="2 3" key="1">
    <citation type="submission" date="2023-05" db="EMBL/GenBank/DDBJ databases">
        <title>B98-5 Cell Line De Novo Hybrid Assembly: An Optical Mapping Approach.</title>
        <authorList>
            <person name="Kananen K."/>
            <person name="Auerbach J.A."/>
            <person name="Kautto E."/>
            <person name="Blachly J.S."/>
        </authorList>
    </citation>
    <scope>NUCLEOTIDE SEQUENCE [LARGE SCALE GENOMIC DNA]</scope>
    <source>
        <strain evidence="2">B95-8</strain>
        <tissue evidence="2">Cell line</tissue>
    </source>
</reference>
<evidence type="ECO:0000256" key="1">
    <source>
        <dbReference type="SAM" id="MobiDB-lite"/>
    </source>
</evidence>
<accession>A0ABQ9WJK9</accession>
<keyword evidence="3" id="KW-1185">Reference proteome</keyword>
<dbReference type="EMBL" id="JASSZA010000001">
    <property type="protein sequence ID" value="KAK2120893.1"/>
    <property type="molecule type" value="Genomic_DNA"/>
</dbReference>
<feature type="region of interest" description="Disordered" evidence="1">
    <location>
        <begin position="1"/>
        <end position="37"/>
    </location>
</feature>
<evidence type="ECO:0000313" key="2">
    <source>
        <dbReference type="EMBL" id="KAK2120893.1"/>
    </source>
</evidence>
<sequence>MDPRLRQRAWHRGAQHGVDTPSSVHAQTCPGHSGSVSSPVFRHNVGSLYGKAVSLGCTIAHGHYSWVDPPGPWGPPVGPSAGPGSPYAPEVPATTWAFWPASTKPKRTGGHSSHPVANS</sequence>
<proteinExistence type="predicted"/>
<feature type="region of interest" description="Disordered" evidence="1">
    <location>
        <begin position="100"/>
        <end position="119"/>
    </location>
</feature>
<feature type="compositionally biased region" description="Basic residues" evidence="1">
    <location>
        <begin position="1"/>
        <end position="14"/>
    </location>
</feature>
<gene>
    <name evidence="2" type="ORF">P7K49_002279</name>
</gene>
<organism evidence="2 3">
    <name type="scientific">Saguinus oedipus</name>
    <name type="common">Cotton-top tamarin</name>
    <name type="synonym">Oedipomidas oedipus</name>
    <dbReference type="NCBI Taxonomy" id="9490"/>
    <lineage>
        <taxon>Eukaryota</taxon>
        <taxon>Metazoa</taxon>
        <taxon>Chordata</taxon>
        <taxon>Craniata</taxon>
        <taxon>Vertebrata</taxon>
        <taxon>Euteleostomi</taxon>
        <taxon>Mammalia</taxon>
        <taxon>Eutheria</taxon>
        <taxon>Euarchontoglires</taxon>
        <taxon>Primates</taxon>
        <taxon>Haplorrhini</taxon>
        <taxon>Platyrrhini</taxon>
        <taxon>Cebidae</taxon>
        <taxon>Callitrichinae</taxon>
        <taxon>Saguinus</taxon>
    </lineage>
</organism>
<comment type="caution">
    <text evidence="2">The sequence shown here is derived from an EMBL/GenBank/DDBJ whole genome shotgun (WGS) entry which is preliminary data.</text>
</comment>
<dbReference type="Proteomes" id="UP001266305">
    <property type="component" value="Unassembled WGS sequence"/>
</dbReference>
<name>A0ABQ9WJK9_SAGOE</name>
<evidence type="ECO:0000313" key="3">
    <source>
        <dbReference type="Proteomes" id="UP001266305"/>
    </source>
</evidence>
<protein>
    <submittedName>
        <fullName evidence="2">Uncharacterized protein</fullName>
    </submittedName>
</protein>